<dbReference type="GO" id="GO:0000981">
    <property type="term" value="F:DNA-binding transcription factor activity, RNA polymerase II-specific"/>
    <property type="evidence" value="ECO:0007669"/>
    <property type="project" value="InterPro"/>
</dbReference>
<evidence type="ECO:0000256" key="1">
    <source>
        <dbReference type="ARBA" id="ARBA00022723"/>
    </source>
</evidence>
<evidence type="ECO:0000256" key="4">
    <source>
        <dbReference type="ARBA" id="ARBA00023125"/>
    </source>
</evidence>
<dbReference type="GO" id="GO:0009410">
    <property type="term" value="P:response to xenobiotic stimulus"/>
    <property type="evidence" value="ECO:0007669"/>
    <property type="project" value="TreeGrafter"/>
</dbReference>
<dbReference type="CDD" id="cd12148">
    <property type="entry name" value="fungal_TF_MHR"/>
    <property type="match status" value="1"/>
</dbReference>
<keyword evidence="5" id="KW-0804">Transcription</keyword>
<feature type="compositionally biased region" description="Polar residues" evidence="7">
    <location>
        <begin position="10"/>
        <end position="26"/>
    </location>
</feature>
<dbReference type="SUPFAM" id="SSF57701">
    <property type="entry name" value="Zn2/Cys6 DNA-binding domain"/>
    <property type="match status" value="1"/>
</dbReference>
<dbReference type="GO" id="GO:0003677">
    <property type="term" value="F:DNA binding"/>
    <property type="evidence" value="ECO:0007669"/>
    <property type="project" value="UniProtKB-KW"/>
</dbReference>
<protein>
    <recommendedName>
        <fullName evidence="8">Xylanolytic transcriptional activator regulatory domain-containing protein</fullName>
    </recommendedName>
</protein>
<keyword evidence="6" id="KW-0539">Nucleus</keyword>
<comment type="caution">
    <text evidence="9">The sequence shown here is derived from an EMBL/GenBank/DDBJ whole genome shotgun (WGS) entry which is preliminary data.</text>
</comment>
<evidence type="ECO:0000256" key="5">
    <source>
        <dbReference type="ARBA" id="ARBA00023163"/>
    </source>
</evidence>
<accession>A0AAJ0G4P8</accession>
<evidence type="ECO:0000256" key="2">
    <source>
        <dbReference type="ARBA" id="ARBA00022833"/>
    </source>
</evidence>
<dbReference type="GO" id="GO:0008270">
    <property type="term" value="F:zinc ion binding"/>
    <property type="evidence" value="ECO:0007669"/>
    <property type="project" value="InterPro"/>
</dbReference>
<evidence type="ECO:0000313" key="10">
    <source>
        <dbReference type="Proteomes" id="UP001271007"/>
    </source>
</evidence>
<dbReference type="Pfam" id="PF04082">
    <property type="entry name" value="Fungal_trans"/>
    <property type="match status" value="1"/>
</dbReference>
<reference evidence="9" key="1">
    <citation type="submission" date="2023-04" db="EMBL/GenBank/DDBJ databases">
        <title>Black Yeasts Isolated from many extreme environments.</title>
        <authorList>
            <person name="Coleine C."/>
            <person name="Stajich J.E."/>
            <person name="Selbmann L."/>
        </authorList>
    </citation>
    <scope>NUCLEOTIDE SEQUENCE</scope>
    <source>
        <strain evidence="9">CCFEE 5312</strain>
    </source>
</reference>
<proteinExistence type="predicted"/>
<dbReference type="EMBL" id="JAWDJX010000086">
    <property type="protein sequence ID" value="KAK3046592.1"/>
    <property type="molecule type" value="Genomic_DNA"/>
</dbReference>
<feature type="domain" description="Xylanolytic transcriptional activator regulatory" evidence="8">
    <location>
        <begin position="157"/>
        <end position="336"/>
    </location>
</feature>
<evidence type="ECO:0000256" key="3">
    <source>
        <dbReference type="ARBA" id="ARBA00023015"/>
    </source>
</evidence>
<keyword evidence="1" id="KW-0479">Metal-binding</keyword>
<evidence type="ECO:0000259" key="8">
    <source>
        <dbReference type="Pfam" id="PF04082"/>
    </source>
</evidence>
<organism evidence="9 10">
    <name type="scientific">Extremus antarcticus</name>
    <dbReference type="NCBI Taxonomy" id="702011"/>
    <lineage>
        <taxon>Eukaryota</taxon>
        <taxon>Fungi</taxon>
        <taxon>Dikarya</taxon>
        <taxon>Ascomycota</taxon>
        <taxon>Pezizomycotina</taxon>
        <taxon>Dothideomycetes</taxon>
        <taxon>Dothideomycetidae</taxon>
        <taxon>Mycosphaerellales</taxon>
        <taxon>Extremaceae</taxon>
        <taxon>Extremus</taxon>
    </lineage>
</organism>
<keyword evidence="10" id="KW-1185">Reference proteome</keyword>
<dbReference type="Proteomes" id="UP001271007">
    <property type="component" value="Unassembled WGS sequence"/>
</dbReference>
<dbReference type="InterPro" id="IPR001138">
    <property type="entry name" value="Zn2Cys6_DnaBD"/>
</dbReference>
<feature type="region of interest" description="Disordered" evidence="7">
    <location>
        <begin position="1"/>
        <end position="34"/>
    </location>
</feature>
<keyword evidence="2" id="KW-0862">Zinc</keyword>
<evidence type="ECO:0000313" key="9">
    <source>
        <dbReference type="EMBL" id="KAK3046592.1"/>
    </source>
</evidence>
<sequence length="587" mass="64981">MDFHDPQADTGATSGHTNGNTSPPSQKRQRAKQACEPCRLRKRRCDSAMPCNIKIVEANTVNDLERHPEAYVHHEVAPEDRTSVEDASTLRQMEANSGIAFTGLLGRRLDPGQGLKLFTFGWNLGGGSAGGQGSSSAVRMDLAEWVNHDQMVVLAGLYFANVDPLYGFLDKDSIFEQIDVRWTQPEACTLPDYLLAGLVAGGGLFSDGSLDSVMPALVDAAKQDMDARLTQLPTLTDAQSWLLRCLYLRATEHPHAVHMASAILMHIVEALGIHQESRGTPNVPDGNADSIENRRRTFWIARMLNTWVSFEYGRTRVHLRGINAQLPTPREGDFTTEYIQLYSISCCLDPERDDSKWEDFLRQLEAYKCHHDAIEMSKVNIAMGGYRRLRLANPTLSPETTQRIIKLGLEGLEAARRMAAKHMPWWHVGNVPFQVVCVFLAMDVRESLSHVGTAVKVLEEVVERFKTGAMREALKTARFLVRLAKKRKDEDSDVLGLSLKKDNAEAVPLNTAQQDGVKISTVHDVINGTGGAMGGMAIPMSETPNTVSSSEDWSLDLLNNSDLDWNFFLTADMPTFDGGFVAPDGLM</sequence>
<keyword evidence="4" id="KW-0238">DNA-binding</keyword>
<dbReference type="InterPro" id="IPR052478">
    <property type="entry name" value="Metabolite_Synth_Reg"/>
</dbReference>
<name>A0AAJ0G4P8_9PEZI</name>
<dbReference type="PANTHER" id="PTHR31779:SF5">
    <property type="entry name" value="ZN(II)2CYS6 TRANSCRIPTION FACTOR (EUROFUNG)"/>
    <property type="match status" value="1"/>
</dbReference>
<dbReference type="InterPro" id="IPR007219">
    <property type="entry name" value="XnlR_reg_dom"/>
</dbReference>
<gene>
    <name evidence="9" type="ORF">LTR09_011940</name>
</gene>
<dbReference type="GO" id="GO:0006351">
    <property type="term" value="P:DNA-templated transcription"/>
    <property type="evidence" value="ECO:0007669"/>
    <property type="project" value="InterPro"/>
</dbReference>
<dbReference type="PANTHER" id="PTHR31779">
    <property type="entry name" value="2-NITROPROPANE DIOXYGENASE FAMILY, PUTATIVE (AFU_ORTHOLOGUE AFUA_2G17430)-RELATED"/>
    <property type="match status" value="1"/>
</dbReference>
<keyword evidence="3" id="KW-0805">Transcription regulation</keyword>
<evidence type="ECO:0000256" key="7">
    <source>
        <dbReference type="SAM" id="MobiDB-lite"/>
    </source>
</evidence>
<dbReference type="AlphaFoldDB" id="A0AAJ0G4P8"/>
<evidence type="ECO:0000256" key="6">
    <source>
        <dbReference type="ARBA" id="ARBA00023242"/>
    </source>
</evidence>
<dbReference type="CDD" id="cd00067">
    <property type="entry name" value="GAL4"/>
    <property type="match status" value="1"/>
</dbReference>
<dbReference type="InterPro" id="IPR036864">
    <property type="entry name" value="Zn2-C6_fun-type_DNA-bd_sf"/>
</dbReference>